<dbReference type="AlphaFoldDB" id="A0A2N5S2X4"/>
<dbReference type="STRING" id="200324.A0A2N5S2X4"/>
<accession>A0A2N5S2X4</accession>
<protein>
    <recommendedName>
        <fullName evidence="4">R3H-associated N-terminal domain-containing protein</fullName>
    </recommendedName>
</protein>
<feature type="compositionally biased region" description="Acidic residues" evidence="1">
    <location>
        <begin position="379"/>
        <end position="389"/>
    </location>
</feature>
<organism evidence="2 3">
    <name type="scientific">Puccinia coronata f. sp. avenae</name>
    <dbReference type="NCBI Taxonomy" id="200324"/>
    <lineage>
        <taxon>Eukaryota</taxon>
        <taxon>Fungi</taxon>
        <taxon>Dikarya</taxon>
        <taxon>Basidiomycota</taxon>
        <taxon>Pucciniomycotina</taxon>
        <taxon>Pucciniomycetes</taxon>
        <taxon>Pucciniales</taxon>
        <taxon>Pucciniaceae</taxon>
        <taxon>Puccinia</taxon>
    </lineage>
</organism>
<gene>
    <name evidence="2" type="ORF">PCANC_26258</name>
</gene>
<dbReference type="Proteomes" id="UP000235388">
    <property type="component" value="Unassembled WGS sequence"/>
</dbReference>
<feature type="compositionally biased region" description="Basic and acidic residues" evidence="1">
    <location>
        <begin position="361"/>
        <end position="372"/>
    </location>
</feature>
<feature type="region of interest" description="Disordered" evidence="1">
    <location>
        <begin position="1"/>
        <end position="20"/>
    </location>
</feature>
<proteinExistence type="predicted"/>
<feature type="region of interest" description="Disordered" evidence="1">
    <location>
        <begin position="279"/>
        <end position="300"/>
    </location>
</feature>
<dbReference type="CDD" id="cd02325">
    <property type="entry name" value="R3H"/>
    <property type="match status" value="1"/>
</dbReference>
<comment type="caution">
    <text evidence="2">The sequence shown here is derived from an EMBL/GenBank/DDBJ whole genome shotgun (WGS) entry which is preliminary data.</text>
</comment>
<feature type="region of interest" description="Disordered" evidence="1">
    <location>
        <begin position="360"/>
        <end position="404"/>
    </location>
</feature>
<evidence type="ECO:0000313" key="2">
    <source>
        <dbReference type="EMBL" id="PLW07586.1"/>
    </source>
</evidence>
<feature type="region of interest" description="Disordered" evidence="1">
    <location>
        <begin position="420"/>
        <end position="458"/>
    </location>
</feature>
<keyword evidence="3" id="KW-1185">Reference proteome</keyword>
<reference evidence="2 3" key="1">
    <citation type="submission" date="2017-11" db="EMBL/GenBank/DDBJ databases">
        <title>De novo assembly and phasing of dikaryotic genomes from two isolates of Puccinia coronata f. sp. avenae, the causal agent of oat crown rust.</title>
        <authorList>
            <person name="Miller M.E."/>
            <person name="Zhang Y."/>
            <person name="Omidvar V."/>
            <person name="Sperschneider J."/>
            <person name="Schwessinger B."/>
            <person name="Raley C."/>
            <person name="Palmer J.M."/>
            <person name="Garnica D."/>
            <person name="Upadhyaya N."/>
            <person name="Rathjen J."/>
            <person name="Taylor J.M."/>
            <person name="Park R.F."/>
            <person name="Dodds P.N."/>
            <person name="Hirsch C.D."/>
            <person name="Kianian S.F."/>
            <person name="Figueroa M."/>
        </authorList>
    </citation>
    <scope>NUCLEOTIDE SEQUENCE [LARGE SCALE GENOMIC DNA]</scope>
    <source>
        <strain evidence="2">12NC29</strain>
    </source>
</reference>
<feature type="region of interest" description="Disordered" evidence="1">
    <location>
        <begin position="29"/>
        <end position="78"/>
    </location>
</feature>
<feature type="compositionally biased region" description="Low complexity" evidence="1">
    <location>
        <begin position="439"/>
        <end position="448"/>
    </location>
</feature>
<evidence type="ECO:0008006" key="4">
    <source>
        <dbReference type="Google" id="ProtNLM"/>
    </source>
</evidence>
<dbReference type="EMBL" id="PGCJ01001216">
    <property type="protein sequence ID" value="PLW07586.1"/>
    <property type="molecule type" value="Genomic_DNA"/>
</dbReference>
<dbReference type="OrthoDB" id="10256743at2759"/>
<evidence type="ECO:0000313" key="3">
    <source>
        <dbReference type="Proteomes" id="UP000235388"/>
    </source>
</evidence>
<name>A0A2N5S2X4_9BASI</name>
<sequence>MDETETIHAKAAPKPLPLSFPSILVNPKLKHISSQLPRNSRPKKTDPAGAETRPIGRRRQQRVSNAQFSANPHVTRPTTRDYQLWTADAEMKFRTPPPRGYPSSLYIPPAEPIPIDAFSATMGAFNRSLKGVRKNIRRLVGPPPPAGSGPGPVEQILLKIDARLSDWVDSHVVWKATETDFSRTVVDPNPWPCAGPVRHQPVPEPSSDPCIVEISRSPHMLNWEVANPFGRYLVHCVARYYGIVSFSRPAASPDSDPTQTAGSRSTVVCMVKAHFPTRRGSRIDGHQSLDTPPTTDLDSELSAVEVLSEDSGALTDDEPPLRNPAAHSPLCASPLGAHIAQTSTPTRAAILQPKPSFKVSAHVDSDAADHSSLDSSGGDNDDDDDDDCEFTSPRDPSQVDWTSHVEQDPNQTITAHSVSAHIPLNTPHPVDTSDDDSLHLPLPKILSPLKPPQKASTDHPRLSFLEWVRS</sequence>
<evidence type="ECO:0000256" key="1">
    <source>
        <dbReference type="SAM" id="MobiDB-lite"/>
    </source>
</evidence>
<feature type="compositionally biased region" description="Polar residues" evidence="1">
    <location>
        <begin position="62"/>
        <end position="78"/>
    </location>
</feature>